<dbReference type="CDD" id="cd11524">
    <property type="entry name" value="SYLF"/>
    <property type="match status" value="1"/>
</dbReference>
<name>A0ABR0L5D5_9PEZI</name>
<accession>A0ABR0L5D5</accession>
<dbReference type="EMBL" id="JAVRRR010000280">
    <property type="protein sequence ID" value="KAK5143792.1"/>
    <property type="molecule type" value="Genomic_DNA"/>
</dbReference>
<comment type="caution">
    <text evidence="3">The sequence shown here is derived from an EMBL/GenBank/DDBJ whole genome shotgun (WGS) entry which is preliminary data.</text>
</comment>
<feature type="compositionally biased region" description="Basic and acidic residues" evidence="1">
    <location>
        <begin position="308"/>
        <end position="333"/>
    </location>
</feature>
<dbReference type="PANTHER" id="PTHR15629:SF8">
    <property type="entry name" value="DUF500 DOMAIN PROTEIN (AFU_ORTHOLOGUE AFUA_5G07310)"/>
    <property type="match status" value="1"/>
</dbReference>
<reference evidence="3 4" key="1">
    <citation type="submission" date="2023-08" db="EMBL/GenBank/DDBJ databases">
        <title>Black Yeasts Isolated from many extreme environments.</title>
        <authorList>
            <person name="Coleine C."/>
            <person name="Stajich J.E."/>
            <person name="Selbmann L."/>
        </authorList>
    </citation>
    <scope>NUCLEOTIDE SEQUENCE [LARGE SCALE GENOMIC DNA]</scope>
    <source>
        <strain evidence="3 4">CCFEE 5386</strain>
    </source>
</reference>
<feature type="domain" description="Ysc84 actin-binding" evidence="2">
    <location>
        <begin position="173"/>
        <end position="268"/>
    </location>
</feature>
<dbReference type="Pfam" id="PF04366">
    <property type="entry name" value="Ysc84"/>
    <property type="match status" value="1"/>
</dbReference>
<evidence type="ECO:0000313" key="4">
    <source>
        <dbReference type="Proteomes" id="UP001308179"/>
    </source>
</evidence>
<sequence>MAAQQPSKSSMWDKTKSASNSWFQKVGGPVNKLSNKLGAEAFWPAVSMSLDDLLEAALLTLSFQSLDKESDKAARILRSFCIDGFQAEQGGTHGNEKKHKSLDKIPPEVIMIVANVLLSLSADSYQVIRNCKGLAIFTVMRVGLHWSGAGGSGIIVAKMPDGQWSPPSGILIHTIGFGLVAGADIYDCVCVINNENGMDGFTRVRATVGGEISAAVGPLGGGSTVDSEVFKRQSAVWTYTKSKGLYLGVQIDGTIIVERTSENERFYGIEKGGTLVSLWETLQACEGHSYDQSKLPPPGPAPGDLELEQPRMDSQKEYDAFSQDEHMDQKQYS</sequence>
<dbReference type="PANTHER" id="PTHR15629">
    <property type="entry name" value="SH3YL1 PROTEIN"/>
    <property type="match status" value="1"/>
</dbReference>
<protein>
    <recommendedName>
        <fullName evidence="2">Ysc84 actin-binding domain-containing protein</fullName>
    </recommendedName>
</protein>
<dbReference type="InterPro" id="IPR051702">
    <property type="entry name" value="SH3_domain_YSC84-like"/>
</dbReference>
<keyword evidence="4" id="KW-1185">Reference proteome</keyword>
<evidence type="ECO:0000256" key="1">
    <source>
        <dbReference type="SAM" id="MobiDB-lite"/>
    </source>
</evidence>
<feature type="region of interest" description="Disordered" evidence="1">
    <location>
        <begin position="289"/>
        <end position="333"/>
    </location>
</feature>
<organism evidence="3 4">
    <name type="scientific">Rachicladosporium monterosium</name>
    <dbReference type="NCBI Taxonomy" id="1507873"/>
    <lineage>
        <taxon>Eukaryota</taxon>
        <taxon>Fungi</taxon>
        <taxon>Dikarya</taxon>
        <taxon>Ascomycota</taxon>
        <taxon>Pezizomycotina</taxon>
        <taxon>Dothideomycetes</taxon>
        <taxon>Dothideomycetidae</taxon>
        <taxon>Cladosporiales</taxon>
        <taxon>Cladosporiaceae</taxon>
        <taxon>Rachicladosporium</taxon>
    </lineage>
</organism>
<gene>
    <name evidence="3" type="ORF">LTR32_004146</name>
</gene>
<dbReference type="InterPro" id="IPR007461">
    <property type="entry name" value="Ysc84_actin-binding"/>
</dbReference>
<evidence type="ECO:0000259" key="2">
    <source>
        <dbReference type="Pfam" id="PF04366"/>
    </source>
</evidence>
<dbReference type="Proteomes" id="UP001308179">
    <property type="component" value="Unassembled WGS sequence"/>
</dbReference>
<evidence type="ECO:0000313" key="3">
    <source>
        <dbReference type="EMBL" id="KAK5143792.1"/>
    </source>
</evidence>
<proteinExistence type="predicted"/>